<dbReference type="RefSeq" id="WP_035023036.1">
    <property type="nucleotide sequence ID" value="NZ_CP084916.1"/>
</dbReference>
<keyword evidence="3" id="KW-1003">Cell membrane</keyword>
<dbReference type="InterPro" id="IPR003593">
    <property type="entry name" value="AAA+_ATPase"/>
</dbReference>
<dbReference type="PANTHER" id="PTHR42788">
    <property type="entry name" value="TAURINE IMPORT ATP-BINDING PROTEIN-RELATED"/>
    <property type="match status" value="1"/>
</dbReference>
<dbReference type="Pfam" id="PF00005">
    <property type="entry name" value="ABC_tran"/>
    <property type="match status" value="1"/>
</dbReference>
<keyword evidence="6" id="KW-0472">Membrane</keyword>
<evidence type="ECO:0000259" key="7">
    <source>
        <dbReference type="PROSITE" id="PS50893"/>
    </source>
</evidence>
<evidence type="ECO:0000256" key="1">
    <source>
        <dbReference type="ARBA" id="ARBA00004202"/>
    </source>
</evidence>
<dbReference type="SMART" id="SM00382">
    <property type="entry name" value="AAA"/>
    <property type="match status" value="1"/>
</dbReference>
<evidence type="ECO:0000256" key="6">
    <source>
        <dbReference type="ARBA" id="ARBA00023136"/>
    </source>
</evidence>
<comment type="subcellular location">
    <subcellularLocation>
        <location evidence="1">Cell membrane</location>
        <topology evidence="1">Peripheral membrane protein</topology>
    </subcellularLocation>
</comment>
<reference evidence="9" key="1">
    <citation type="submission" date="2016-10" db="EMBL/GenBank/DDBJ databases">
        <authorList>
            <person name="Varghese N."/>
            <person name="Submissions S."/>
        </authorList>
    </citation>
    <scope>NUCLEOTIDE SEQUENCE [LARGE SCALE GENOMIC DNA]</scope>
    <source>
        <strain evidence="9">MPL-11</strain>
    </source>
</reference>
<dbReference type="Gene3D" id="3.40.50.300">
    <property type="entry name" value="P-loop containing nucleotide triphosphate hydrolases"/>
    <property type="match status" value="1"/>
</dbReference>
<accession>A0A1H0Y3P1</accession>
<dbReference type="GO" id="GO:0016887">
    <property type="term" value="F:ATP hydrolysis activity"/>
    <property type="evidence" value="ECO:0007669"/>
    <property type="project" value="InterPro"/>
</dbReference>
<dbReference type="InterPro" id="IPR003439">
    <property type="entry name" value="ABC_transporter-like_ATP-bd"/>
</dbReference>
<organism evidence="8 9">
    <name type="scientific">Carnobacterium viridans</name>
    <dbReference type="NCBI Taxonomy" id="174587"/>
    <lineage>
        <taxon>Bacteria</taxon>
        <taxon>Bacillati</taxon>
        <taxon>Bacillota</taxon>
        <taxon>Bacilli</taxon>
        <taxon>Lactobacillales</taxon>
        <taxon>Carnobacteriaceae</taxon>
        <taxon>Carnobacterium</taxon>
    </lineage>
</organism>
<protein>
    <submittedName>
        <fullName evidence="8">Putative ABC transport system ATP-binding protein</fullName>
    </submittedName>
</protein>
<keyword evidence="9" id="KW-1185">Reference proteome</keyword>
<dbReference type="PROSITE" id="PS50893">
    <property type="entry name" value="ABC_TRANSPORTER_2"/>
    <property type="match status" value="1"/>
</dbReference>
<keyword evidence="2" id="KW-0813">Transport</keyword>
<name>A0A1H0Y3P1_9LACT</name>
<dbReference type="Proteomes" id="UP000199481">
    <property type="component" value="Unassembled WGS sequence"/>
</dbReference>
<feature type="domain" description="ABC transporter" evidence="7">
    <location>
        <begin position="8"/>
        <end position="255"/>
    </location>
</feature>
<evidence type="ECO:0000313" key="9">
    <source>
        <dbReference type="Proteomes" id="UP000199481"/>
    </source>
</evidence>
<gene>
    <name evidence="8" type="ORF">SAMN04487752_0680</name>
</gene>
<dbReference type="GO" id="GO:0005524">
    <property type="term" value="F:ATP binding"/>
    <property type="evidence" value="ECO:0007669"/>
    <property type="project" value="UniProtKB-KW"/>
</dbReference>
<proteinExistence type="predicted"/>
<dbReference type="EMBL" id="FNJW01000008">
    <property type="protein sequence ID" value="SDQ09767.1"/>
    <property type="molecule type" value="Genomic_DNA"/>
</dbReference>
<dbReference type="SUPFAM" id="SSF52540">
    <property type="entry name" value="P-loop containing nucleoside triphosphate hydrolases"/>
    <property type="match status" value="1"/>
</dbReference>
<dbReference type="InterPro" id="IPR027417">
    <property type="entry name" value="P-loop_NTPase"/>
</dbReference>
<dbReference type="AlphaFoldDB" id="A0A1H0Y3P1"/>
<evidence type="ECO:0000313" key="8">
    <source>
        <dbReference type="EMBL" id="SDQ09767.1"/>
    </source>
</evidence>
<evidence type="ECO:0000256" key="2">
    <source>
        <dbReference type="ARBA" id="ARBA00022448"/>
    </source>
</evidence>
<evidence type="ECO:0000256" key="4">
    <source>
        <dbReference type="ARBA" id="ARBA00022741"/>
    </source>
</evidence>
<keyword evidence="4" id="KW-0547">Nucleotide-binding</keyword>
<sequence length="272" mass="29767">MTTSTPVLSLKGLTKQFNKGTPNQNTVLNDLTLEVKKGDFITIIGGNGAGKSTLLNSIAGNFMIDKGSILLGEKDLTPLKEEKRAGSIGRVFQDPVMGTAPRMTVGENLAIAYRRGKKRSLRKGTSDKEREYFKQVLAELGLGLENRLDSEMGLLSGGQRQSIALLMATMNKPELLLLDEHTAALDPKTAKVVLELTKRRIEQEELTALMITHNMNDALKYGNRLIMLDGGKVIVDLSGEEKKNLTVPDVLVLFQTATDSNSQLSDELLLSR</sequence>
<evidence type="ECO:0000256" key="3">
    <source>
        <dbReference type="ARBA" id="ARBA00022475"/>
    </source>
</evidence>
<dbReference type="GO" id="GO:0005886">
    <property type="term" value="C:plasma membrane"/>
    <property type="evidence" value="ECO:0007669"/>
    <property type="project" value="UniProtKB-SubCell"/>
</dbReference>
<keyword evidence="5 8" id="KW-0067">ATP-binding</keyword>
<dbReference type="OrthoDB" id="9776369at2"/>
<dbReference type="PANTHER" id="PTHR42788:SF7">
    <property type="entry name" value="NITRATE ABC TRANSPORTER ATP-BINDING PROTEIN"/>
    <property type="match status" value="1"/>
</dbReference>
<dbReference type="InterPro" id="IPR050166">
    <property type="entry name" value="ABC_transporter_ATP-bind"/>
</dbReference>
<evidence type="ECO:0000256" key="5">
    <source>
        <dbReference type="ARBA" id="ARBA00022840"/>
    </source>
</evidence>